<dbReference type="EMBL" id="BGZK01010545">
    <property type="protein sequence ID" value="GBP03009.1"/>
    <property type="molecule type" value="Genomic_DNA"/>
</dbReference>
<keyword evidence="2" id="KW-1185">Reference proteome</keyword>
<protein>
    <submittedName>
        <fullName evidence="1">Uncharacterized protein</fullName>
    </submittedName>
</protein>
<comment type="caution">
    <text evidence="1">The sequence shown here is derived from an EMBL/GenBank/DDBJ whole genome shotgun (WGS) entry which is preliminary data.</text>
</comment>
<dbReference type="AlphaFoldDB" id="A0A4C1SLI3"/>
<accession>A0A4C1SLI3</accession>
<gene>
    <name evidence="1" type="ORF">EVAR_74099_1</name>
</gene>
<organism evidence="1 2">
    <name type="scientific">Eumeta variegata</name>
    <name type="common">Bagworm moth</name>
    <name type="synonym">Eumeta japonica</name>
    <dbReference type="NCBI Taxonomy" id="151549"/>
    <lineage>
        <taxon>Eukaryota</taxon>
        <taxon>Metazoa</taxon>
        <taxon>Ecdysozoa</taxon>
        <taxon>Arthropoda</taxon>
        <taxon>Hexapoda</taxon>
        <taxon>Insecta</taxon>
        <taxon>Pterygota</taxon>
        <taxon>Neoptera</taxon>
        <taxon>Endopterygota</taxon>
        <taxon>Lepidoptera</taxon>
        <taxon>Glossata</taxon>
        <taxon>Ditrysia</taxon>
        <taxon>Tineoidea</taxon>
        <taxon>Psychidae</taxon>
        <taxon>Oiketicinae</taxon>
        <taxon>Eumeta</taxon>
    </lineage>
</organism>
<evidence type="ECO:0000313" key="1">
    <source>
        <dbReference type="EMBL" id="GBP03009.1"/>
    </source>
</evidence>
<name>A0A4C1SLI3_EUMVA</name>
<proteinExistence type="predicted"/>
<sequence length="91" mass="10664">MVRKKEAEEMISNNTKMLWMLWSQIEMKKKGNVIVQPNPFLVKKYLDRTITRSIVSYKDEEIELAVNEVVQGVLNNERKQIKDSPIKPSKS</sequence>
<dbReference type="Proteomes" id="UP000299102">
    <property type="component" value="Unassembled WGS sequence"/>
</dbReference>
<reference evidence="1 2" key="1">
    <citation type="journal article" date="2019" name="Commun. Biol.">
        <title>The bagworm genome reveals a unique fibroin gene that provides high tensile strength.</title>
        <authorList>
            <person name="Kono N."/>
            <person name="Nakamura H."/>
            <person name="Ohtoshi R."/>
            <person name="Tomita M."/>
            <person name="Numata K."/>
            <person name="Arakawa K."/>
        </authorList>
    </citation>
    <scope>NUCLEOTIDE SEQUENCE [LARGE SCALE GENOMIC DNA]</scope>
</reference>
<evidence type="ECO:0000313" key="2">
    <source>
        <dbReference type="Proteomes" id="UP000299102"/>
    </source>
</evidence>